<dbReference type="RefSeq" id="WP_150379297.1">
    <property type="nucleotide sequence ID" value="NZ_RZUH01000004.1"/>
</dbReference>
<dbReference type="Proteomes" id="UP000410049">
    <property type="component" value="Unassembled WGS sequence"/>
</dbReference>
<dbReference type="AlphaFoldDB" id="A0A5M9ZKL2"/>
<sequence length="276" mass="31605">MAESAVNAFDIKAALELRWRRTGRAGFWPEITVPAPDGDLRLDGVALEWQYGNMWVHGYEIKVSRSDWLRDAKYERYRRYCDTLTVVCPKGMIGRDEMPGDIGLMWYEPDTAALRYRRKPGYDAPGKDTGILKDRLLREIVRSVWYDPSVSRYGRYATAREYLDQKTEMKGVGRALGSKMALRLQNLEERCEPTHRRRTEAKAAAYDRLVGLLYDSGWRQIEPWADPEHIDTALARLGEALRDTVPAGLLDETLEEAIGRLEELRDRHGVEGGGRG</sequence>
<dbReference type="EMBL" id="RZUH01000004">
    <property type="protein sequence ID" value="KAA8828131.1"/>
    <property type="molecule type" value="Genomic_DNA"/>
</dbReference>
<reference evidence="1 2" key="1">
    <citation type="journal article" date="2019" name="Syst. Appl. Microbiol.">
        <title>Characterization of Bifidobacterium species in feaces of the Egyptian fruit bat: Description of B. vespertilionis sp. nov. and B. rousetti sp. nov.</title>
        <authorList>
            <person name="Modesto M."/>
            <person name="Satti M."/>
            <person name="Watanabe K."/>
            <person name="Puglisi E."/>
            <person name="Morelli L."/>
            <person name="Huang C.-H."/>
            <person name="Liou J.-S."/>
            <person name="Miyashita M."/>
            <person name="Tamura T."/>
            <person name="Saito S."/>
            <person name="Mori K."/>
            <person name="Huang L."/>
            <person name="Sciavilla P."/>
            <person name="Sandri C."/>
            <person name="Spiezio C."/>
            <person name="Vitali F."/>
            <person name="Cavalieri D."/>
            <person name="Perpetuini G."/>
            <person name="Tofalo R."/>
            <person name="Bonetti A."/>
            <person name="Arita M."/>
            <person name="Mattarelli P."/>
        </authorList>
    </citation>
    <scope>NUCLEOTIDE SEQUENCE [LARGE SCALE GENOMIC DNA]</scope>
    <source>
        <strain evidence="1 2">RST17</strain>
    </source>
</reference>
<gene>
    <name evidence="1" type="ORF">EMO91_06735</name>
</gene>
<comment type="caution">
    <text evidence="1">The sequence shown here is derived from an EMBL/GenBank/DDBJ whole genome shotgun (WGS) entry which is preliminary data.</text>
</comment>
<organism evidence="1 2">
    <name type="scientific">Bifidobacterium myosotis</name>
    <dbReference type="NCBI Taxonomy" id="1630166"/>
    <lineage>
        <taxon>Bacteria</taxon>
        <taxon>Bacillati</taxon>
        <taxon>Actinomycetota</taxon>
        <taxon>Actinomycetes</taxon>
        <taxon>Bifidobacteriales</taxon>
        <taxon>Bifidobacteriaceae</taxon>
        <taxon>Bifidobacterium</taxon>
    </lineage>
</organism>
<dbReference type="Pfam" id="PF06319">
    <property type="entry name" value="MmcB-like"/>
    <property type="match status" value="1"/>
</dbReference>
<protein>
    <submittedName>
        <fullName evidence="1">DNA repair protein MmcB-related protein</fullName>
    </submittedName>
</protein>
<evidence type="ECO:0000313" key="1">
    <source>
        <dbReference type="EMBL" id="KAA8828131.1"/>
    </source>
</evidence>
<evidence type="ECO:0000313" key="2">
    <source>
        <dbReference type="Proteomes" id="UP000410049"/>
    </source>
</evidence>
<proteinExistence type="predicted"/>
<dbReference type="InterPro" id="IPR009394">
    <property type="entry name" value="MmcB-like"/>
</dbReference>
<accession>A0A5M9ZKL2</accession>
<name>A0A5M9ZKL2_9BIFI</name>